<feature type="chain" id="PRO_5045084054" description="B-cell receptor CD22" evidence="8">
    <location>
        <begin position="19"/>
        <end position="475"/>
    </location>
</feature>
<keyword evidence="8" id="KW-0732">Signal</keyword>
<dbReference type="Pfam" id="PF24518">
    <property type="entry name" value="Ig_CD22"/>
    <property type="match status" value="1"/>
</dbReference>
<dbReference type="Gene3D" id="2.60.40.10">
    <property type="entry name" value="Immunoglobulins"/>
    <property type="match status" value="4"/>
</dbReference>
<dbReference type="SMART" id="SM00408">
    <property type="entry name" value="IGc2"/>
    <property type="match status" value="3"/>
</dbReference>
<evidence type="ECO:0000256" key="1">
    <source>
        <dbReference type="ARBA" id="ARBA00023319"/>
    </source>
</evidence>
<evidence type="ECO:0000256" key="2">
    <source>
        <dbReference type="ARBA" id="ARBA00040106"/>
    </source>
</evidence>
<feature type="signal peptide" evidence="8">
    <location>
        <begin position="1"/>
        <end position="18"/>
    </location>
</feature>
<feature type="domain" description="Ig-like" evidence="9">
    <location>
        <begin position="300"/>
        <end position="376"/>
    </location>
</feature>
<evidence type="ECO:0000256" key="6">
    <source>
        <dbReference type="SAM" id="MobiDB-lite"/>
    </source>
</evidence>
<evidence type="ECO:0000256" key="5">
    <source>
        <dbReference type="ARBA" id="ARBA00046458"/>
    </source>
</evidence>
<reference evidence="10 11" key="1">
    <citation type="submission" date="2023-09" db="EMBL/GenBank/DDBJ databases">
        <authorList>
            <person name="Wang M."/>
        </authorList>
    </citation>
    <scope>NUCLEOTIDE SEQUENCE [LARGE SCALE GENOMIC DNA]</scope>
    <source>
        <strain evidence="10">GT-2023</strain>
        <tissue evidence="10">Liver</tissue>
    </source>
</reference>
<keyword evidence="7" id="KW-0472">Membrane</keyword>
<evidence type="ECO:0000259" key="9">
    <source>
        <dbReference type="PROSITE" id="PS50835"/>
    </source>
</evidence>
<dbReference type="InterPro" id="IPR003598">
    <property type="entry name" value="Ig_sub2"/>
</dbReference>
<dbReference type="PROSITE" id="PS50835">
    <property type="entry name" value="IG_LIKE"/>
    <property type="match status" value="3"/>
</dbReference>
<dbReference type="SMART" id="SM00409">
    <property type="entry name" value="IG"/>
    <property type="match status" value="4"/>
</dbReference>
<protein>
    <recommendedName>
        <fullName evidence="2">B-cell receptor CD22</fullName>
    </recommendedName>
    <alternativeName>
        <fullName evidence="3">Sialic acid-binding Ig-like lectin 2</fullName>
    </alternativeName>
</protein>
<feature type="transmembrane region" description="Helical" evidence="7">
    <location>
        <begin position="383"/>
        <end position="404"/>
    </location>
</feature>
<accession>A0ABR3NWH3</accession>
<dbReference type="InterPro" id="IPR036179">
    <property type="entry name" value="Ig-like_dom_sf"/>
</dbReference>
<dbReference type="Pfam" id="PF13895">
    <property type="entry name" value="Ig_2"/>
    <property type="match status" value="2"/>
</dbReference>
<keyword evidence="7" id="KW-0812">Transmembrane</keyword>
<dbReference type="SUPFAM" id="SSF48726">
    <property type="entry name" value="Immunoglobulin"/>
    <property type="match status" value="4"/>
</dbReference>
<dbReference type="EMBL" id="JAYMGO010000001">
    <property type="protein sequence ID" value="KAL1281351.1"/>
    <property type="molecule type" value="Genomic_DNA"/>
</dbReference>
<feature type="domain" description="Ig-like" evidence="9">
    <location>
        <begin position="123"/>
        <end position="213"/>
    </location>
</feature>
<evidence type="ECO:0000256" key="3">
    <source>
        <dbReference type="ARBA" id="ARBA00041781"/>
    </source>
</evidence>
<dbReference type="PANTHER" id="PTHR46013:SF4">
    <property type="entry name" value="B-CELL RECEPTOR CD22-RELATED"/>
    <property type="match status" value="1"/>
</dbReference>
<organism evidence="10 11">
    <name type="scientific">Cirrhinus molitorella</name>
    <name type="common">mud carp</name>
    <dbReference type="NCBI Taxonomy" id="172907"/>
    <lineage>
        <taxon>Eukaryota</taxon>
        <taxon>Metazoa</taxon>
        <taxon>Chordata</taxon>
        <taxon>Craniata</taxon>
        <taxon>Vertebrata</taxon>
        <taxon>Euteleostomi</taxon>
        <taxon>Actinopterygii</taxon>
        <taxon>Neopterygii</taxon>
        <taxon>Teleostei</taxon>
        <taxon>Ostariophysi</taxon>
        <taxon>Cypriniformes</taxon>
        <taxon>Cyprinidae</taxon>
        <taxon>Labeoninae</taxon>
        <taxon>Labeonini</taxon>
        <taxon>Cirrhinus</taxon>
    </lineage>
</organism>
<comment type="function">
    <text evidence="4">Most highly expressed siglec (sialic acid-binding immunoglobulin-like lectin) on B-cells that plays a role in various aspects of B-cell biology including differentiation, antigen presentation, and trafficking to bone marrow. Binds to alpha 2,6-linked sialic acid residues of surface molecules such as CD22 itself, CD45 and IgM in a cis configuration. Can also bind to ligands on other cells as an adhesion molecule in a trans configuration. Acts as an inhibitory coreceptor on the surface of B-cells and inhibits B-cell receptor induced signaling, characterized by inhibition of the calcium mobilization and cellular activation. Mechanistically, the immunoreceptor tyrosine-based inhibitory motif domain is phosphorylated by the Src kinase LYN, which in turn leads to the recruitment of the protein tyrosine phosphatase 1/PTPN6, leading to the negative regulation of BCR signaling. If this negative signaling from is of sufficient strength, apoptosis of the B-cell can be induced.</text>
</comment>
<proteinExistence type="predicted"/>
<gene>
    <name evidence="10" type="ORF">QQF64_000154</name>
</gene>
<dbReference type="PANTHER" id="PTHR46013">
    <property type="entry name" value="VASCULAR CELL ADHESION MOLECULE 1"/>
    <property type="match status" value="1"/>
</dbReference>
<dbReference type="InterPro" id="IPR003599">
    <property type="entry name" value="Ig_sub"/>
</dbReference>
<dbReference type="Pfam" id="PF00047">
    <property type="entry name" value="ig"/>
    <property type="match status" value="1"/>
</dbReference>
<feature type="region of interest" description="Disordered" evidence="6">
    <location>
        <begin position="440"/>
        <end position="459"/>
    </location>
</feature>
<evidence type="ECO:0000256" key="7">
    <source>
        <dbReference type="SAM" id="Phobius"/>
    </source>
</evidence>
<evidence type="ECO:0000256" key="8">
    <source>
        <dbReference type="SAM" id="SignalP"/>
    </source>
</evidence>
<feature type="domain" description="Ig-like" evidence="9">
    <location>
        <begin position="216"/>
        <end position="295"/>
    </location>
</feature>
<keyword evidence="11" id="KW-1185">Reference proteome</keyword>
<evidence type="ECO:0000313" key="11">
    <source>
        <dbReference type="Proteomes" id="UP001558613"/>
    </source>
</evidence>
<keyword evidence="1" id="KW-0393">Immunoglobulin domain</keyword>
<comment type="caution">
    <text evidence="10">The sequence shown here is derived from an EMBL/GenBank/DDBJ whole genome shotgun (WGS) entry which is preliminary data.</text>
</comment>
<dbReference type="Proteomes" id="UP001558613">
    <property type="component" value="Unassembled WGS sequence"/>
</dbReference>
<dbReference type="InterPro" id="IPR007110">
    <property type="entry name" value="Ig-like_dom"/>
</dbReference>
<comment type="subunit">
    <text evidence="5">Predominantly monomer of isoform CD22-beta. Also found as heterodimer of isoform CD22-beta and a shorter isoform. Interacts with PTPN6/SHP-1, LYN, SYK, PIK3R1/PIK3R2 and PLCG1 upon phosphorylation. Interacts with GRB2, INPP5D and SHC1 upon phosphorylation. May form a complex with INPP5D/SHIP, GRB2 and SHC1.</text>
</comment>
<dbReference type="InterPro" id="IPR013783">
    <property type="entry name" value="Ig-like_fold"/>
</dbReference>
<name>A0ABR3NWH3_9TELE</name>
<evidence type="ECO:0000256" key="4">
    <source>
        <dbReference type="ARBA" id="ARBA00045430"/>
    </source>
</evidence>
<sequence>MAPPLPLIFLLMIHRVSSADWGVSYSHSHICALKNSSVIMSCTYTYPTGHQIKKVFWTKNPINESEEHPDLSKDPEYSQRLQYLGDKQQNCTIRLSHVTQKDERMYYFRFTTNVTTGRWTGIPGVNLTVTDLQVESPERVTEGDSVRLTCKSSCTLTDRATFIWYRNSQPLTERRDTNNELLLQSVRREDAGRYSCALHGHTYISPDVHLNVTYPPKSVSVSISPSKIVEGDSVTLNCSSDSNPPAEISWFKGGTFVGSGRIYSISKISSDHSGEYKCKSINKHGEKYSDIVTLNAMYPPRNVSVFITVSAEIVEGDSVTLICSSDSNPPALNFTWFMENQSSSVGSGQSFSALQSGRFYCEAHNQHGSQRSDAVTVIVKGRLVIVSTGVICGTAVIITMLLIWKSMVKKRKDKLENQSKMNYSDEDRYKVSDVGTTDPLYENIMRNHPRPHDDRLNNDVEMTEPVYENVMHHRP</sequence>
<dbReference type="InterPro" id="IPR056386">
    <property type="entry name" value="Ig_CD22"/>
</dbReference>
<evidence type="ECO:0000313" key="10">
    <source>
        <dbReference type="EMBL" id="KAL1281351.1"/>
    </source>
</evidence>
<keyword evidence="7" id="KW-1133">Transmembrane helix</keyword>
<dbReference type="InterPro" id="IPR013151">
    <property type="entry name" value="Immunoglobulin_dom"/>
</dbReference>